<dbReference type="PANTHER" id="PTHR21228">
    <property type="entry name" value="FAST LEU-RICH DOMAIN-CONTAINING"/>
    <property type="match status" value="1"/>
</dbReference>
<feature type="region of interest" description="Disordered" evidence="1">
    <location>
        <begin position="1232"/>
        <end position="1254"/>
    </location>
</feature>
<feature type="region of interest" description="Disordered" evidence="1">
    <location>
        <begin position="1098"/>
        <end position="1120"/>
    </location>
</feature>
<dbReference type="Proteomes" id="UP000239649">
    <property type="component" value="Unassembled WGS sequence"/>
</dbReference>
<feature type="compositionally biased region" description="Low complexity" evidence="1">
    <location>
        <begin position="1154"/>
        <end position="1166"/>
    </location>
</feature>
<dbReference type="GO" id="GO:0003723">
    <property type="term" value="F:RNA binding"/>
    <property type="evidence" value="ECO:0007669"/>
    <property type="project" value="TreeGrafter"/>
</dbReference>
<keyword evidence="4" id="KW-1185">Reference proteome</keyword>
<evidence type="ECO:0000313" key="3">
    <source>
        <dbReference type="EMBL" id="PSC73658.1"/>
    </source>
</evidence>
<feature type="region of interest" description="Disordered" evidence="1">
    <location>
        <begin position="51"/>
        <end position="83"/>
    </location>
</feature>
<dbReference type="EMBL" id="LHPF02000006">
    <property type="protein sequence ID" value="PSC73658.1"/>
    <property type="molecule type" value="Genomic_DNA"/>
</dbReference>
<comment type="caution">
    <text evidence="3">The sequence shown here is derived from an EMBL/GenBank/DDBJ whole genome shotgun (WGS) entry which is preliminary data.</text>
</comment>
<evidence type="ECO:0000313" key="4">
    <source>
        <dbReference type="Proteomes" id="UP000239649"/>
    </source>
</evidence>
<feature type="region of interest" description="Disordered" evidence="1">
    <location>
        <begin position="1153"/>
        <end position="1190"/>
    </location>
</feature>
<dbReference type="GO" id="GO:0044528">
    <property type="term" value="P:regulation of mitochondrial mRNA stability"/>
    <property type="evidence" value="ECO:0007669"/>
    <property type="project" value="TreeGrafter"/>
</dbReference>
<feature type="compositionally biased region" description="Gly residues" evidence="1">
    <location>
        <begin position="751"/>
        <end position="769"/>
    </location>
</feature>
<sequence>MPAVAATSALPAAAAASGARLVQCRRRCVAPRSVASADSSSLADAAVLQGGTTPRRQHQQAQQQPQQRRRWHRAQSSAPAAAEPAGRLDLRSLGLKQLVELACGGDQLEPRHALAVLHALSWELKQQRQRGAPPPLPDQALPRLFAALQRGCGELQVRDLVLMLQLCTRLRARPPQALLDAAAQQLCHRLPAEAPAQSVTAVWMLTRLGHQAGVSSLLAAIDAQVQRQVPSSQAPAGAEQQQEQQQHHMAAAAGQPEQDQQHERQHHVAQQLQQQLSSRDESTAPPPAWLAQLPPLLLVHLLWVCGKAGYRSVPLLCGICAALLHSAEAARPAMGGAPAPLAGLDGKLLAMVWYSLGLLQWAPGPERSQFVKHAALQARAALPTFTSQGLSNAAWALPRLAPLPAADGLAAALAAAAAPRLAEFSNQELGMLLVALSQRGGPASWRPVAVPQLYEAAGEQLAVRAPRLGERDLCSMLSALVTAGHRPSDAALAAVAARAETLLPDRLPPASLAWLLWSFAHLRAQPPRSLLRRAEAALRGPQLLALYAVDGADVARLCWALAELKYYSGALLADLSAVLRSMWERLPAQSMTLALRSFALQNFTPHDLLDVAAEHLAAHLDDSYDPHSVALSMWAFGRLGVHPGRGLPSGGLCTPEGVPLLEAVAAYALRHVGLPEEPAGGSQPAATAAAPAEASEGRGAFTLQGLSMLLWSFATLEHHPGTALLQATGKRFVAALPHQQGAAAADVAGLSTGGPTGSGGSGDPGGGDAAGVAAAPECAACLRSVSQAAWAFAKFGYADEAFFLALVEQVDHLPLKDSSPEEAPQSLTSLAYAAAKLRVGAAPALLRGLLPPAQQHMQGFNSEEVCQLLWALAAVGGLGGAVQAHAPLLDAAAARLAADLARGGAGVDPRLLCMAVHALAELQYRCDDSLLAGCVRAVAAAGADVPVSLLAKLLWGCAHVGHVPEAGVLEGITADLYYRLSHRRGNRTVLQVPDLVLLLWALAALGQYTTQLYRNVAFRATRLPEGVPEAPRLRRLLREATVLHSCEYRLDPVAAEAAAAILPAWMAGQAAAAAEAAQQGAAAQQQQQAEAPWLLKPAAPPVQAPLPTRDGSGAPPAERRAEAEAVCTALLRSGMRASLKQLSYGDYIVAVEKPGSQPGSQAGSGSDSDDGSSDESSGGGGRRRQRGPKLACAVVPASPATGRAAYNKPSCLLGSALVAQRVLAARELPAVPGTGGETEVVKRSKAALRRGGSD</sequence>
<dbReference type="InterPro" id="IPR050870">
    <property type="entry name" value="FAST_kinase"/>
</dbReference>
<dbReference type="EMBL" id="LHPF02000006">
    <property type="protein sequence ID" value="PSC73657.1"/>
    <property type="molecule type" value="Genomic_DNA"/>
</dbReference>
<dbReference type="GO" id="GO:0005759">
    <property type="term" value="C:mitochondrial matrix"/>
    <property type="evidence" value="ECO:0007669"/>
    <property type="project" value="TreeGrafter"/>
</dbReference>
<feature type="compositionally biased region" description="Low complexity" evidence="1">
    <location>
        <begin position="233"/>
        <end position="256"/>
    </location>
</feature>
<feature type="region of interest" description="Disordered" evidence="1">
    <location>
        <begin position="229"/>
        <end position="285"/>
    </location>
</feature>
<accession>A0A2P6VHV8</accession>
<dbReference type="GO" id="GO:1901259">
    <property type="term" value="P:chloroplast rRNA processing"/>
    <property type="evidence" value="ECO:0007669"/>
    <property type="project" value="TreeGrafter"/>
</dbReference>
<reference evidence="3" key="2">
    <citation type="submission" date="2018-02" db="EMBL/GenBank/DDBJ databases">
        <authorList>
            <person name="Cohen D.B."/>
            <person name="Kent A.D."/>
        </authorList>
    </citation>
    <scope>NUCLEOTIDE SEQUENCE</scope>
    <source>
        <strain evidence="3">SAG 241.80</strain>
    </source>
</reference>
<dbReference type="GO" id="GO:0000963">
    <property type="term" value="P:mitochondrial RNA processing"/>
    <property type="evidence" value="ECO:0007669"/>
    <property type="project" value="TreeGrafter"/>
</dbReference>
<dbReference type="OrthoDB" id="385235at2759"/>
<dbReference type="PANTHER" id="PTHR21228:SF40">
    <property type="entry name" value="LD45607P"/>
    <property type="match status" value="1"/>
</dbReference>
<dbReference type="AlphaFoldDB" id="A0A2P6VHV8"/>
<evidence type="ECO:0000313" key="2">
    <source>
        <dbReference type="EMBL" id="PSC73657.1"/>
    </source>
</evidence>
<dbReference type="GO" id="GO:0035770">
    <property type="term" value="C:ribonucleoprotein granule"/>
    <property type="evidence" value="ECO:0007669"/>
    <property type="project" value="TreeGrafter"/>
</dbReference>
<gene>
    <name evidence="3" type="ORF">C2E20_2875</name>
</gene>
<organism evidence="3 4">
    <name type="scientific">Micractinium conductrix</name>
    <dbReference type="NCBI Taxonomy" id="554055"/>
    <lineage>
        <taxon>Eukaryota</taxon>
        <taxon>Viridiplantae</taxon>
        <taxon>Chlorophyta</taxon>
        <taxon>core chlorophytes</taxon>
        <taxon>Trebouxiophyceae</taxon>
        <taxon>Chlorellales</taxon>
        <taxon>Chlorellaceae</taxon>
        <taxon>Chlorella clade</taxon>
        <taxon>Micractinium</taxon>
    </lineage>
</organism>
<feature type="compositionally biased region" description="Low complexity" evidence="1">
    <location>
        <begin position="74"/>
        <end position="83"/>
    </location>
</feature>
<protein>
    <submittedName>
        <fullName evidence="2">RAP domain isoform A</fullName>
    </submittedName>
    <submittedName>
        <fullName evidence="3">RAP domain isoform B</fullName>
    </submittedName>
</protein>
<name>A0A2P6VHV8_9CHLO</name>
<proteinExistence type="predicted"/>
<reference evidence="3 4" key="1">
    <citation type="journal article" date="2018" name="Plant J.">
        <title>Genome sequences of Chlorella sorokiniana UTEX 1602 and Micractinium conductrix SAG 241.80: implications to maltose excretion by a green alga.</title>
        <authorList>
            <person name="Arriola M.B."/>
            <person name="Velmurugan N."/>
            <person name="Zhang Y."/>
            <person name="Plunkett M.H."/>
            <person name="Hondzo H."/>
            <person name="Barney B.M."/>
        </authorList>
    </citation>
    <scope>NUCLEOTIDE SEQUENCE [LARGE SCALE GENOMIC DNA]</scope>
    <source>
        <strain evidence="3 4">SAG 241.80</strain>
    </source>
</reference>
<feature type="region of interest" description="Disordered" evidence="1">
    <location>
        <begin position="748"/>
        <end position="769"/>
    </location>
</feature>
<evidence type="ECO:0000256" key="1">
    <source>
        <dbReference type="SAM" id="MobiDB-lite"/>
    </source>
</evidence>
<dbReference type="GO" id="GO:0009507">
    <property type="term" value="C:chloroplast"/>
    <property type="evidence" value="ECO:0007669"/>
    <property type="project" value="GOC"/>
</dbReference>